<accession>A0AAJ2BJM9</accession>
<dbReference type="EMBL" id="JAVJAF010000001">
    <property type="protein sequence ID" value="MDR6235488.1"/>
    <property type="molecule type" value="Genomic_DNA"/>
</dbReference>
<sequence length="66" mass="8249">MPYRSPDLEMMEQKPLLELEREVERRRRNVESNRRWVKHQLYRLAKQQEDLETLEALLERKRTLGR</sequence>
<dbReference type="Proteomes" id="UP001268036">
    <property type="component" value="Unassembled WGS sequence"/>
</dbReference>
<gene>
    <name evidence="1" type="ORF">QE440_003229</name>
</gene>
<name>A0AAJ2BJM9_9PSED</name>
<evidence type="ECO:0000313" key="2">
    <source>
        <dbReference type="Proteomes" id="UP001268036"/>
    </source>
</evidence>
<organism evidence="1 2">
    <name type="scientific">Pseudomonas oryzihabitans</name>
    <dbReference type="NCBI Taxonomy" id="47885"/>
    <lineage>
        <taxon>Bacteria</taxon>
        <taxon>Pseudomonadati</taxon>
        <taxon>Pseudomonadota</taxon>
        <taxon>Gammaproteobacteria</taxon>
        <taxon>Pseudomonadales</taxon>
        <taxon>Pseudomonadaceae</taxon>
        <taxon>Pseudomonas</taxon>
    </lineage>
</organism>
<evidence type="ECO:0000313" key="1">
    <source>
        <dbReference type="EMBL" id="MDR6235488.1"/>
    </source>
</evidence>
<dbReference type="AlphaFoldDB" id="A0AAJ2BJM9"/>
<comment type="caution">
    <text evidence="1">The sequence shown here is derived from an EMBL/GenBank/DDBJ whole genome shotgun (WGS) entry which is preliminary data.</text>
</comment>
<reference evidence="1" key="1">
    <citation type="submission" date="2023-08" db="EMBL/GenBank/DDBJ databases">
        <title>Functional and genomic diversity of the sorghum phyllosphere microbiome.</title>
        <authorList>
            <person name="Shade A."/>
        </authorList>
    </citation>
    <scope>NUCLEOTIDE SEQUENCE</scope>
    <source>
        <strain evidence="1">SORGH_AS_0201</strain>
    </source>
</reference>
<dbReference type="RefSeq" id="WP_309760164.1">
    <property type="nucleotide sequence ID" value="NZ_JAVJAF010000001.1"/>
</dbReference>
<proteinExistence type="predicted"/>
<protein>
    <submittedName>
        <fullName evidence="1">Uncharacterized protein</fullName>
    </submittedName>
</protein>